<comment type="catalytic activity">
    <reaction evidence="7">
        <text>ATP + H2O = ADP + phosphate + H(+)</text>
        <dbReference type="Rhea" id="RHEA:13065"/>
        <dbReference type="ChEBI" id="CHEBI:15377"/>
        <dbReference type="ChEBI" id="CHEBI:15378"/>
        <dbReference type="ChEBI" id="CHEBI:30616"/>
        <dbReference type="ChEBI" id="CHEBI:43474"/>
        <dbReference type="ChEBI" id="CHEBI:456216"/>
        <dbReference type="EC" id="3.6.4.13"/>
    </reaction>
</comment>
<evidence type="ECO:0000256" key="3">
    <source>
        <dbReference type="ARBA" id="ARBA00022806"/>
    </source>
</evidence>
<dbReference type="Gene3D" id="3.40.50.300">
    <property type="entry name" value="P-loop containing nucleotide triphosphate hydrolases"/>
    <property type="match status" value="2"/>
</dbReference>
<dbReference type="Pfam" id="PF00270">
    <property type="entry name" value="DEAD"/>
    <property type="match status" value="1"/>
</dbReference>
<dbReference type="PROSITE" id="PS51192">
    <property type="entry name" value="HELICASE_ATP_BIND_1"/>
    <property type="match status" value="1"/>
</dbReference>
<dbReference type="InterPro" id="IPR014001">
    <property type="entry name" value="Helicase_ATP-bd"/>
</dbReference>
<feature type="domain" description="Helicase C-terminal" evidence="10">
    <location>
        <begin position="282"/>
        <end position="430"/>
    </location>
</feature>
<feature type="region of interest" description="Disordered" evidence="8">
    <location>
        <begin position="542"/>
        <end position="573"/>
    </location>
</feature>
<evidence type="ECO:0000256" key="8">
    <source>
        <dbReference type="SAM" id="MobiDB-lite"/>
    </source>
</evidence>
<accession>A0ABR2IJ96</accession>
<dbReference type="InterPro" id="IPR027417">
    <property type="entry name" value="P-loop_NTPase"/>
</dbReference>
<name>A0ABR2IJ96_9EUKA</name>
<dbReference type="PROSITE" id="PS51195">
    <property type="entry name" value="Q_MOTIF"/>
    <property type="match status" value="1"/>
</dbReference>
<feature type="short sequence motif" description="Q motif" evidence="6">
    <location>
        <begin position="51"/>
        <end position="79"/>
    </location>
</feature>
<dbReference type="Pfam" id="PF13959">
    <property type="entry name" value="CTE_SPB4"/>
    <property type="match status" value="1"/>
</dbReference>
<dbReference type="PANTHER" id="PTHR24031">
    <property type="entry name" value="RNA HELICASE"/>
    <property type="match status" value="1"/>
</dbReference>
<dbReference type="EMBL" id="JAPFFF010000017">
    <property type="protein sequence ID" value="KAK8863696.1"/>
    <property type="molecule type" value="Genomic_DNA"/>
</dbReference>
<feature type="domain" description="DEAD-box RNA helicase Q" evidence="11">
    <location>
        <begin position="51"/>
        <end position="79"/>
    </location>
</feature>
<evidence type="ECO:0000259" key="9">
    <source>
        <dbReference type="PROSITE" id="PS51192"/>
    </source>
</evidence>
<dbReference type="EC" id="3.6.4.13" evidence="7"/>
<comment type="caution">
    <text evidence="12">The sequence shown here is derived from an EMBL/GenBank/DDBJ whole genome shotgun (WGS) entry which is preliminary data.</text>
</comment>
<dbReference type="InterPro" id="IPR011545">
    <property type="entry name" value="DEAD/DEAH_box_helicase_dom"/>
</dbReference>
<protein>
    <recommendedName>
        <fullName evidence="7">ATP-dependent RNA helicase</fullName>
        <ecNumber evidence="7">3.6.4.13</ecNumber>
    </recommendedName>
</protein>
<keyword evidence="13" id="KW-1185">Reference proteome</keyword>
<keyword evidence="5 7" id="KW-0694">RNA-binding</keyword>
<evidence type="ECO:0000256" key="5">
    <source>
        <dbReference type="ARBA" id="ARBA00022884"/>
    </source>
</evidence>
<dbReference type="SMART" id="SM00490">
    <property type="entry name" value="HELICc"/>
    <property type="match status" value="1"/>
</dbReference>
<keyword evidence="1 7" id="KW-0547">Nucleotide-binding</keyword>
<keyword evidence="4 7" id="KW-0067">ATP-binding</keyword>
<dbReference type="InterPro" id="IPR025313">
    <property type="entry name" value="SPB4-like_CTE"/>
</dbReference>
<dbReference type="PROSITE" id="PS51194">
    <property type="entry name" value="HELICASE_CTER"/>
    <property type="match status" value="1"/>
</dbReference>
<keyword evidence="3 7" id="KW-0347">Helicase</keyword>
<keyword evidence="2 7" id="KW-0378">Hydrolase</keyword>
<evidence type="ECO:0000256" key="7">
    <source>
        <dbReference type="RuleBase" id="RU365068"/>
    </source>
</evidence>
<feature type="region of interest" description="Disordered" evidence="8">
    <location>
        <begin position="1"/>
        <end position="22"/>
    </location>
</feature>
<evidence type="ECO:0000259" key="10">
    <source>
        <dbReference type="PROSITE" id="PS51194"/>
    </source>
</evidence>
<gene>
    <name evidence="12" type="ORF">M9Y10_011386</name>
</gene>
<feature type="compositionally biased region" description="Basic and acidic residues" evidence="8">
    <location>
        <begin position="10"/>
        <end position="22"/>
    </location>
</feature>
<reference evidence="12 13" key="1">
    <citation type="submission" date="2024-04" db="EMBL/GenBank/DDBJ databases">
        <title>Tritrichomonas musculus Genome.</title>
        <authorList>
            <person name="Alves-Ferreira E."/>
            <person name="Grigg M."/>
            <person name="Lorenzi H."/>
            <person name="Galac M."/>
        </authorList>
    </citation>
    <scope>NUCLEOTIDE SEQUENCE [LARGE SCALE GENOMIC DNA]</scope>
    <source>
        <strain evidence="12 13">EAF2021</strain>
    </source>
</reference>
<evidence type="ECO:0000256" key="2">
    <source>
        <dbReference type="ARBA" id="ARBA00022801"/>
    </source>
</evidence>
<proteinExistence type="inferred from homology"/>
<sequence length="631" mass="71963">MSQTKKRFRSRDQRREETQQNRKIFQKEVDEINAKLEEIEKNNYIDSLITDEFSSLPILESTKKALADNKFVKMSPIQQQSLLYTLCGRDLIGAAETGTGKTLAFIIPIIETLKKEKWSYQSGLAAIIISPTRDLASQTYNVLTKLITDTGISAGLVTGGTRFEEEQANLGQLNIMICTPGRLKEHADTSPQFDTSQLKFLVLDECDRLLGNEFLKDLKPIIREFPKTRQTLLFTATAGKAIKSLSKIWLYKPIQVLITEKRESATPDNLVQFYAIVPLSEKINTLYSFIRSHKSDKLIVFMETVKMVRFVFEAFRHLKPGLPLLHLTGKQSSELRFSVCSDFAKKERGVIFTTDVAARGLDFPQVNWVIQMDCPTSVETYIHRVGRTARFYQGGKGLLMLTPTETSFVPKLESNKVSLKGIKIAETELINIKPELVDILAKFSDVKHLAIKAFTTYLKSIQRHNDGEVFKFDEVLKSKDDFAKAFGLLGTPVITKVSKDSKDEDNENSDADERQNSPVNEEEDQIQNEDYPFFKIVSDNFEDDENGEDYDDTSMKNNELKPQTLEFLGPDDPISEEEYTKWREHLHSLFNDEKKEKAPKKQHIKKQAEEQAEPGLSLEEQAERALLSQLE</sequence>
<comment type="similarity">
    <text evidence="7">Belongs to the DEAD box helicase family.</text>
</comment>
<evidence type="ECO:0000256" key="6">
    <source>
        <dbReference type="PROSITE-ProRule" id="PRU00552"/>
    </source>
</evidence>
<dbReference type="CDD" id="cd18787">
    <property type="entry name" value="SF2_C_DEAD"/>
    <property type="match status" value="1"/>
</dbReference>
<feature type="domain" description="Helicase ATP-binding" evidence="9">
    <location>
        <begin position="82"/>
        <end position="256"/>
    </location>
</feature>
<evidence type="ECO:0000256" key="1">
    <source>
        <dbReference type="ARBA" id="ARBA00022741"/>
    </source>
</evidence>
<evidence type="ECO:0000313" key="12">
    <source>
        <dbReference type="EMBL" id="KAK8863696.1"/>
    </source>
</evidence>
<evidence type="ECO:0000256" key="4">
    <source>
        <dbReference type="ARBA" id="ARBA00022840"/>
    </source>
</evidence>
<dbReference type="SUPFAM" id="SSF52540">
    <property type="entry name" value="P-loop containing nucleoside triphosphate hydrolases"/>
    <property type="match status" value="1"/>
</dbReference>
<dbReference type="Proteomes" id="UP001470230">
    <property type="component" value="Unassembled WGS sequence"/>
</dbReference>
<feature type="region of interest" description="Disordered" evidence="8">
    <location>
        <begin position="497"/>
        <end position="529"/>
    </location>
</feature>
<comment type="domain">
    <text evidence="7">The Q motif is unique to and characteristic of the DEAD box family of RNA helicases and controls ATP binding and hydrolysis.</text>
</comment>
<dbReference type="InterPro" id="IPR001650">
    <property type="entry name" value="Helicase_C-like"/>
</dbReference>
<organism evidence="12 13">
    <name type="scientific">Tritrichomonas musculus</name>
    <dbReference type="NCBI Taxonomy" id="1915356"/>
    <lineage>
        <taxon>Eukaryota</taxon>
        <taxon>Metamonada</taxon>
        <taxon>Parabasalia</taxon>
        <taxon>Tritrichomonadida</taxon>
        <taxon>Tritrichomonadidae</taxon>
        <taxon>Tritrichomonas</taxon>
    </lineage>
</organism>
<dbReference type="Pfam" id="PF00271">
    <property type="entry name" value="Helicase_C"/>
    <property type="match status" value="1"/>
</dbReference>
<comment type="function">
    <text evidence="7">RNA helicase.</text>
</comment>
<dbReference type="SMART" id="SM00487">
    <property type="entry name" value="DEXDc"/>
    <property type="match status" value="1"/>
</dbReference>
<feature type="region of interest" description="Disordered" evidence="8">
    <location>
        <begin position="590"/>
        <end position="631"/>
    </location>
</feature>
<feature type="compositionally biased region" description="Acidic residues" evidence="8">
    <location>
        <begin position="542"/>
        <end position="552"/>
    </location>
</feature>
<evidence type="ECO:0000313" key="13">
    <source>
        <dbReference type="Proteomes" id="UP001470230"/>
    </source>
</evidence>
<dbReference type="SMART" id="SM01178">
    <property type="entry name" value="DUF4217"/>
    <property type="match status" value="1"/>
</dbReference>
<dbReference type="InterPro" id="IPR014014">
    <property type="entry name" value="RNA_helicase_DEAD_Q_motif"/>
</dbReference>
<evidence type="ECO:0000259" key="11">
    <source>
        <dbReference type="PROSITE" id="PS51195"/>
    </source>
</evidence>